<evidence type="ECO:0000313" key="3">
    <source>
        <dbReference type="EMBL" id="MDI9093542.1"/>
    </source>
</evidence>
<protein>
    <submittedName>
        <fullName evidence="3">Multidrug/biocide efflux PACE transporter</fullName>
    </submittedName>
    <submittedName>
        <fullName evidence="4">Na(+)-translocating NADH-quinone reductase subunit E</fullName>
    </submittedName>
</protein>
<organism evidence="4 5">
    <name type="scientific">Providencia rettgeri</name>
    <dbReference type="NCBI Taxonomy" id="587"/>
    <lineage>
        <taxon>Bacteria</taxon>
        <taxon>Pseudomonadati</taxon>
        <taxon>Pseudomonadota</taxon>
        <taxon>Gammaproteobacteria</taxon>
        <taxon>Enterobacterales</taxon>
        <taxon>Morganellaceae</taxon>
        <taxon>Providencia</taxon>
    </lineage>
</organism>
<dbReference type="STRING" id="587.RB151_031400"/>
<keyword evidence="1" id="KW-1133">Transmembrane helix</keyword>
<dbReference type="RefSeq" id="WP_094961326.1">
    <property type="nucleotide sequence ID" value="NZ_CP123251.1"/>
</dbReference>
<dbReference type="InterPro" id="IPR058208">
    <property type="entry name" value="PACE"/>
</dbReference>
<dbReference type="AlphaFoldDB" id="A0A264VUU6"/>
<feature type="transmembrane region" description="Helical" evidence="1">
    <location>
        <begin position="38"/>
        <end position="59"/>
    </location>
</feature>
<reference evidence="4 5" key="1">
    <citation type="submission" date="2017-07" db="EMBL/GenBank/DDBJ databases">
        <title>blaIMP-27 on transferable plasmids in Proteus mirabilis and Providencia rettgeri.</title>
        <authorList>
            <person name="Potter R."/>
        </authorList>
    </citation>
    <scope>NUCLEOTIDE SEQUENCE [LARGE SCALE GENOMIC DNA]</scope>
    <source>
        <strain evidence="4 5">PR1</strain>
    </source>
</reference>
<dbReference type="NCBIfam" id="NF033664">
    <property type="entry name" value="PACE_transport"/>
    <property type="match status" value="1"/>
</dbReference>
<gene>
    <name evidence="4" type="ORF">CHI95_07980</name>
    <name evidence="3" type="ORF">OGX73_13030</name>
</gene>
<proteinExistence type="predicted"/>
<comment type="caution">
    <text evidence="4">The sequence shown here is derived from an EMBL/GenBank/DDBJ whole genome shotgun (WGS) entry which is preliminary data.</text>
</comment>
<feature type="transmembrane region" description="Helical" evidence="1">
    <location>
        <begin position="80"/>
        <end position="102"/>
    </location>
</feature>
<evidence type="ECO:0000313" key="4">
    <source>
        <dbReference type="EMBL" id="OZS75079.1"/>
    </source>
</evidence>
<dbReference type="GeneID" id="92273932"/>
<reference evidence="3" key="2">
    <citation type="submission" date="2022-10" db="EMBL/GenBank/DDBJ databases">
        <title>Bacterial isolates recovered from the One Health project in Brazil.</title>
        <authorList>
            <person name="Valiatti T.B."/>
            <person name="Santos F."/>
            <person name="Cayo R."/>
            <person name="Gales A.C."/>
        </authorList>
    </citation>
    <scope>NUCLEOTIDE SEQUENCE</scope>
    <source>
        <strain evidence="3">PVR188</strain>
    </source>
</reference>
<feature type="domain" description="Chlorhexidine efflux transporter" evidence="2">
    <location>
        <begin position="74"/>
        <end position="135"/>
    </location>
</feature>
<dbReference type="NCBIfam" id="NF033665">
    <property type="entry name" value="PACE_efflu_PCE"/>
    <property type="match status" value="1"/>
</dbReference>
<name>A0A264VUU6_PRORE</name>
<dbReference type="InterPro" id="IPR007896">
    <property type="entry name" value="BTP_bacteria"/>
</dbReference>
<feature type="transmembrane region" description="Helical" evidence="1">
    <location>
        <begin position="114"/>
        <end position="134"/>
    </location>
</feature>
<dbReference type="Pfam" id="PF05232">
    <property type="entry name" value="BTP"/>
    <property type="match status" value="2"/>
</dbReference>
<evidence type="ECO:0000256" key="1">
    <source>
        <dbReference type="SAM" id="Phobius"/>
    </source>
</evidence>
<sequence length="156" mass="17793">MSKYTKTLTERIFHAVSFEVIAIAITAPVSAWLLGRSIFQMGTVAIVLSTLAMLLNLFYNMAFDRYWPLSKGARPAKVRVFHAVGFELSFVIMGVPMLAFLLQMSFLDAFLLEIGFFVFFLFYTYAFNLGYDLLRVRWFANRENAVSISEAVAKRS</sequence>
<dbReference type="Proteomes" id="UP000216001">
    <property type="component" value="Unassembled WGS sequence"/>
</dbReference>
<keyword evidence="1" id="KW-0472">Membrane</keyword>
<feature type="transmembrane region" description="Helical" evidence="1">
    <location>
        <begin position="12"/>
        <end position="32"/>
    </location>
</feature>
<dbReference type="EMBL" id="NOWC01000007">
    <property type="protein sequence ID" value="OZS75079.1"/>
    <property type="molecule type" value="Genomic_DNA"/>
</dbReference>
<evidence type="ECO:0000259" key="2">
    <source>
        <dbReference type="Pfam" id="PF05232"/>
    </source>
</evidence>
<accession>A0A264VUU6</accession>
<feature type="domain" description="Chlorhexidine efflux transporter" evidence="2">
    <location>
        <begin position="6"/>
        <end position="68"/>
    </location>
</feature>
<dbReference type="Proteomes" id="UP001159001">
    <property type="component" value="Unassembled WGS sequence"/>
</dbReference>
<evidence type="ECO:0000313" key="5">
    <source>
        <dbReference type="Proteomes" id="UP000216001"/>
    </source>
</evidence>
<dbReference type="EMBL" id="JAOWIN010000009">
    <property type="protein sequence ID" value="MDI9093542.1"/>
    <property type="molecule type" value="Genomic_DNA"/>
</dbReference>
<keyword evidence="1" id="KW-0812">Transmembrane</keyword>